<name>A0A0P0C4Z4_9BACT</name>
<accession>A0A0P0C4Z4</accession>
<dbReference type="RefSeq" id="WP_062544808.1">
    <property type="nucleotide sequence ID" value="NZ_CP012643.1"/>
</dbReference>
<organism evidence="1 2">
    <name type="scientific">Rufibacter tibetensis</name>
    <dbReference type="NCBI Taxonomy" id="512763"/>
    <lineage>
        <taxon>Bacteria</taxon>
        <taxon>Pseudomonadati</taxon>
        <taxon>Bacteroidota</taxon>
        <taxon>Cytophagia</taxon>
        <taxon>Cytophagales</taxon>
        <taxon>Hymenobacteraceae</taxon>
        <taxon>Rufibacter</taxon>
    </lineage>
</organism>
<evidence type="ECO:0008006" key="3">
    <source>
        <dbReference type="Google" id="ProtNLM"/>
    </source>
</evidence>
<dbReference type="Proteomes" id="UP000061382">
    <property type="component" value="Chromosome"/>
</dbReference>
<sequence>MIYFQNEYIIITYDEEPKLVRTQWKGFANSEEYRRILGIYLQLVSEKQVIRWIGDNTNAKAIRPADQEWTAKEWAPQFSKQGDVKRMAVIVSTDIFNKMAIENILMKSSGGVSFDTHFFDNEAAAMDWVMGA</sequence>
<evidence type="ECO:0000313" key="1">
    <source>
        <dbReference type="EMBL" id="ALJ00253.1"/>
    </source>
</evidence>
<dbReference type="AlphaFoldDB" id="A0A0P0C4Z4"/>
<reference evidence="1 2" key="1">
    <citation type="submission" date="2015-08" db="EMBL/GenBank/DDBJ databases">
        <title>Complete genome sequence of Rufibacter tibetensis strain 1351t, a radiation-resistant bacterium from tibet plateau.</title>
        <authorList>
            <person name="Dai J."/>
        </authorList>
    </citation>
    <scope>NUCLEOTIDE SEQUENCE [LARGE SCALE GENOMIC DNA]</scope>
    <source>
        <strain evidence="1 2">1351</strain>
    </source>
</reference>
<dbReference type="EMBL" id="CP012643">
    <property type="protein sequence ID" value="ALJ00253.1"/>
    <property type="molecule type" value="Genomic_DNA"/>
</dbReference>
<keyword evidence="2" id="KW-1185">Reference proteome</keyword>
<dbReference type="Gene3D" id="3.40.50.10600">
    <property type="entry name" value="SpoIIaa-like domains"/>
    <property type="match status" value="1"/>
</dbReference>
<dbReference type="KEGG" id="rti:DC20_16345"/>
<protein>
    <recommendedName>
        <fullName evidence="3">STAS/SEC14 domain-containing protein</fullName>
    </recommendedName>
</protein>
<proteinExistence type="predicted"/>
<dbReference type="InterPro" id="IPR038396">
    <property type="entry name" value="SpoIIAA-like_sf"/>
</dbReference>
<dbReference type="PATRIC" id="fig|512763.3.peg.3597"/>
<evidence type="ECO:0000313" key="2">
    <source>
        <dbReference type="Proteomes" id="UP000061382"/>
    </source>
</evidence>
<gene>
    <name evidence="1" type="ORF">DC20_16345</name>
</gene>
<dbReference type="STRING" id="512763.DC20_16345"/>
<dbReference type="OrthoDB" id="879261at2"/>